<keyword evidence="1" id="KW-1133">Transmembrane helix</keyword>
<keyword evidence="1" id="KW-0472">Membrane</keyword>
<keyword evidence="3" id="KW-1185">Reference proteome</keyword>
<evidence type="ECO:0008006" key="4">
    <source>
        <dbReference type="Google" id="ProtNLM"/>
    </source>
</evidence>
<dbReference type="Proteomes" id="UP001529338">
    <property type="component" value="Unassembled WGS sequence"/>
</dbReference>
<reference evidence="2 3" key="1">
    <citation type="submission" date="2023-06" db="EMBL/GenBank/DDBJ databases">
        <title>Cellulomonas sp. MW4 Whole genome sequence.</title>
        <authorList>
            <person name="Park S."/>
        </authorList>
    </citation>
    <scope>NUCLEOTIDE SEQUENCE [LARGE SCALE GENOMIC DNA]</scope>
    <source>
        <strain evidence="2 3">MW4</strain>
    </source>
</reference>
<dbReference type="EMBL" id="JAUCGQ010000001">
    <property type="protein sequence ID" value="MDM7853407.1"/>
    <property type="molecule type" value="Genomic_DNA"/>
</dbReference>
<dbReference type="RefSeq" id="WP_289452932.1">
    <property type="nucleotide sequence ID" value="NZ_JAUCGQ010000001.1"/>
</dbReference>
<evidence type="ECO:0000313" key="3">
    <source>
        <dbReference type="Proteomes" id="UP001529338"/>
    </source>
</evidence>
<gene>
    <name evidence="2" type="ORF">QRT04_00540</name>
</gene>
<comment type="caution">
    <text evidence="2">The sequence shown here is derived from an EMBL/GenBank/DDBJ whole genome shotgun (WGS) entry which is preliminary data.</text>
</comment>
<sequence length="539" mass="55603">MLALRRRLAEQDPERGSALVAAMAVALIGIALASLIVASAIEEANASGADRARTSEVHSAEGAVDQVYAQLQAGTPCRWPASGTATSGSAPSITKVSATITYYDKTGAALPCAAGTVTGAIATAVITGTSQAAGSNTELGGGTRRTVQAKVNLKPIVNQGAGAAIFSANGTSATNSFQLKSYDPSTAAIMWIDSGDFGCNSNATIDASLVVVQGKATLDNACQVTKDLWAKGMLVNAPRTGGGQTVIGNTYVAGDAKLALGSSYGGDLLVAGTLTTPGSGSLIVGGTRRTGIGVSALPQYTKRGLPEVEYKPADWAGFAASGDRRLAYRQWVAANAGNPDATKGWGNNSPTWSTARDTTNNQCSLAGDNYSLNGPLISPTVPTLFDTRACATLQWGPNVTVKLRSDLVIFANSFVGTNSWTVLSADGQAHKLWIIVPDADGTLNGTSTCASPSGNISLAADSKLATPVTTFFYSPCDVNISNTVDFYGQIYGRTVVLQNSLHVDYVPIGIPGVDLSNSTPTSSAVYRVDVVYKREVRNP</sequence>
<feature type="transmembrane region" description="Helical" evidence="1">
    <location>
        <begin position="20"/>
        <end position="41"/>
    </location>
</feature>
<accession>A0ABT7SB46</accession>
<name>A0ABT7SB46_9CELL</name>
<evidence type="ECO:0000313" key="2">
    <source>
        <dbReference type="EMBL" id="MDM7853407.1"/>
    </source>
</evidence>
<organism evidence="2 3">
    <name type="scientific">Cellulomonas alba</name>
    <dbReference type="NCBI Taxonomy" id="3053467"/>
    <lineage>
        <taxon>Bacteria</taxon>
        <taxon>Bacillati</taxon>
        <taxon>Actinomycetota</taxon>
        <taxon>Actinomycetes</taxon>
        <taxon>Micrococcales</taxon>
        <taxon>Cellulomonadaceae</taxon>
        <taxon>Cellulomonas</taxon>
    </lineage>
</organism>
<keyword evidence="1" id="KW-0812">Transmembrane</keyword>
<proteinExistence type="predicted"/>
<evidence type="ECO:0000256" key="1">
    <source>
        <dbReference type="SAM" id="Phobius"/>
    </source>
</evidence>
<protein>
    <recommendedName>
        <fullName evidence="4">Flp pilus-assembly TadG-like N-terminal domain-containing protein</fullName>
    </recommendedName>
</protein>